<dbReference type="RefSeq" id="XP_022305089.1">
    <property type="nucleotide sequence ID" value="XM_022449381.1"/>
</dbReference>
<dbReference type="RefSeq" id="XP_022305090.1">
    <property type="nucleotide sequence ID" value="XM_022449382.1"/>
</dbReference>
<dbReference type="PROSITE" id="PS50119">
    <property type="entry name" value="ZF_BBOX"/>
    <property type="match status" value="2"/>
</dbReference>
<dbReference type="PANTHER" id="PTHR25462:SF296">
    <property type="entry name" value="MEIOTIC P26, ISOFORM F"/>
    <property type="match status" value="1"/>
</dbReference>
<protein>
    <submittedName>
        <fullName evidence="4 5">Protein lin-41-like isoform X1</fullName>
    </submittedName>
</protein>
<keyword evidence="1" id="KW-0862">Zinc</keyword>
<keyword evidence="1" id="KW-0863">Zinc-finger</keyword>
<dbReference type="SUPFAM" id="SSF101898">
    <property type="entry name" value="NHL repeat"/>
    <property type="match status" value="1"/>
</dbReference>
<accession>A0A8B8BP15</accession>
<dbReference type="RefSeq" id="XP_022305092.1">
    <property type="nucleotide sequence ID" value="XM_022449384.1"/>
</dbReference>
<reference evidence="4 5" key="1">
    <citation type="submission" date="2025-04" db="UniProtKB">
        <authorList>
            <consortium name="RefSeq"/>
        </authorList>
    </citation>
    <scope>IDENTIFICATION</scope>
    <source>
        <tissue evidence="4 5">Whole sample</tissue>
    </source>
</reference>
<dbReference type="Proteomes" id="UP000694844">
    <property type="component" value="Chromosome 9"/>
</dbReference>
<dbReference type="Pfam" id="PF00643">
    <property type="entry name" value="zf-B_box"/>
    <property type="match status" value="1"/>
</dbReference>
<evidence type="ECO:0000259" key="2">
    <source>
        <dbReference type="PROSITE" id="PS50119"/>
    </source>
</evidence>
<gene>
    <name evidence="4 5 6 7 8" type="primary">LOC111112080</name>
</gene>
<dbReference type="KEGG" id="cvn:111112080"/>
<keyword evidence="3" id="KW-1185">Reference proteome</keyword>
<dbReference type="InterPro" id="IPR047153">
    <property type="entry name" value="TRIM45/56/19-like"/>
</dbReference>
<evidence type="ECO:0000313" key="6">
    <source>
        <dbReference type="RefSeq" id="XP_022305091.1"/>
    </source>
</evidence>
<organism evidence="3 8">
    <name type="scientific">Crassostrea virginica</name>
    <name type="common">Eastern oyster</name>
    <dbReference type="NCBI Taxonomy" id="6565"/>
    <lineage>
        <taxon>Eukaryota</taxon>
        <taxon>Metazoa</taxon>
        <taxon>Spiralia</taxon>
        <taxon>Lophotrochozoa</taxon>
        <taxon>Mollusca</taxon>
        <taxon>Bivalvia</taxon>
        <taxon>Autobranchia</taxon>
        <taxon>Pteriomorphia</taxon>
        <taxon>Ostreida</taxon>
        <taxon>Ostreoidea</taxon>
        <taxon>Ostreidae</taxon>
        <taxon>Crassostrea</taxon>
    </lineage>
</organism>
<dbReference type="Gene3D" id="3.30.160.60">
    <property type="entry name" value="Classic Zinc Finger"/>
    <property type="match status" value="1"/>
</dbReference>
<dbReference type="Gene3D" id="2.120.10.30">
    <property type="entry name" value="TolB, C-terminal domain"/>
    <property type="match status" value="1"/>
</dbReference>
<feature type="domain" description="B box-type" evidence="2">
    <location>
        <begin position="57"/>
        <end position="99"/>
    </location>
</feature>
<sequence>MDFVYSLQDVIRCYLCDTPQPSKHCDLCHVHVCNVCEEKHLSDVSKEHYIVPFEMRGSTSKCSDHSPKICKLYCEYCDVPICAECVSSTEHEQHRKSPILESLLRKKKMIQIDLEELEELIYPKYKEAASNISVHIADVKENSQKLKICLNNKAQTLHSEIDTIIEKMQSDIDDTHSKHLALIQKRENFINDRIKSISQEILRVRKLLDANDILLVSKYISINHLHKTQSIKLQATLPRFTPTKNDGYHISKQIGSLSKIERTWLPISTAFLDEPRILAEINIRGRGLYNPVSSISCQSGSEFWTCQNDNKIKLYNIKGDLVKSVKTKSTNMPHDIAVARNGDIVYTAFSDKSINLVSGSQIQTLITLRGWTPLSMCSSVSGDLLVTMKSDGFGEIKVVRYSGSTEKQSIQWDDHGKPLYTSDLFGIYMSIIENRNLDICVNDSKANAVIVVNAGGKLRFRYTGGFSTTQKPFRTYGITIDSRANILIAERSNHRIHIIDRDGNFLRYIDSCGLDQPIALSIDNSNNLFIADAQDAKVKKIQYYK</sequence>
<dbReference type="AlphaFoldDB" id="A0A8B8BP15"/>
<dbReference type="PANTHER" id="PTHR25462">
    <property type="entry name" value="BONUS, ISOFORM C-RELATED"/>
    <property type="match status" value="1"/>
</dbReference>
<evidence type="ECO:0000313" key="3">
    <source>
        <dbReference type="Proteomes" id="UP000694844"/>
    </source>
</evidence>
<dbReference type="GO" id="GO:0008270">
    <property type="term" value="F:zinc ion binding"/>
    <property type="evidence" value="ECO:0007669"/>
    <property type="project" value="UniProtKB-KW"/>
</dbReference>
<evidence type="ECO:0000313" key="5">
    <source>
        <dbReference type="RefSeq" id="XP_022305090.1"/>
    </source>
</evidence>
<dbReference type="InterPro" id="IPR015943">
    <property type="entry name" value="WD40/YVTN_repeat-like_dom_sf"/>
</dbReference>
<dbReference type="OrthoDB" id="153872at2759"/>
<dbReference type="SUPFAM" id="SSF57845">
    <property type="entry name" value="B-box zinc-binding domain"/>
    <property type="match status" value="1"/>
</dbReference>
<proteinExistence type="predicted"/>
<name>A0A8B8BP15_CRAVI</name>
<keyword evidence="1" id="KW-0479">Metal-binding</keyword>
<dbReference type="RefSeq" id="XP_022305091.1">
    <property type="nucleotide sequence ID" value="XM_022449383.1"/>
</dbReference>
<dbReference type="InterPro" id="IPR011042">
    <property type="entry name" value="6-blade_b-propeller_TolB-like"/>
</dbReference>
<feature type="domain" description="B box-type" evidence="2">
    <location>
        <begin position="8"/>
        <end position="53"/>
    </location>
</feature>
<dbReference type="SMART" id="SM00336">
    <property type="entry name" value="BBOX"/>
    <property type="match status" value="1"/>
</dbReference>
<evidence type="ECO:0000256" key="1">
    <source>
        <dbReference type="PROSITE-ProRule" id="PRU00024"/>
    </source>
</evidence>
<dbReference type="CDD" id="cd19756">
    <property type="entry name" value="Bbox2"/>
    <property type="match status" value="1"/>
</dbReference>
<dbReference type="RefSeq" id="XP_022305093.1">
    <property type="nucleotide sequence ID" value="XM_022449385.1"/>
</dbReference>
<evidence type="ECO:0000313" key="4">
    <source>
        <dbReference type="RefSeq" id="XP_022305089.1"/>
    </source>
</evidence>
<dbReference type="Gene3D" id="2.130.10.10">
    <property type="entry name" value="YVTN repeat-like/Quinoprotein amine dehydrogenase"/>
    <property type="match status" value="1"/>
</dbReference>
<dbReference type="GeneID" id="111112080"/>
<dbReference type="InterPro" id="IPR000315">
    <property type="entry name" value="Znf_B-box"/>
</dbReference>
<evidence type="ECO:0000313" key="7">
    <source>
        <dbReference type="RefSeq" id="XP_022305092.1"/>
    </source>
</evidence>
<evidence type="ECO:0000313" key="8">
    <source>
        <dbReference type="RefSeq" id="XP_022305093.1"/>
    </source>
</evidence>